<evidence type="ECO:0000313" key="1">
    <source>
        <dbReference type="EMBL" id="UYP45687.1"/>
    </source>
</evidence>
<sequence length="68" mass="7888">MTCEFCNRNGTTIYTNLLGEQFNVCDHCELDLIAADLTEQFHELKQKIIDKDLCLTHPAFKHILKIHV</sequence>
<dbReference type="EMBL" id="CP104013">
    <property type="protein sequence ID" value="UYP45687.1"/>
    <property type="molecule type" value="Genomic_DNA"/>
</dbReference>
<proteinExistence type="predicted"/>
<keyword evidence="2" id="KW-1185">Reference proteome</keyword>
<reference evidence="1" key="1">
    <citation type="submission" date="2022-09" db="EMBL/GenBank/DDBJ databases">
        <title>Actin cytoskeleton and complex cell architecture in an #Asgard archaeon.</title>
        <authorList>
            <person name="Ponce Toledo R.I."/>
            <person name="Schleper C."/>
            <person name="Rodrigues Oliveira T."/>
            <person name="Wollweber F."/>
            <person name="Xu J."/>
            <person name="Rittmann S."/>
            <person name="Klingl A."/>
            <person name="Pilhofer M."/>
        </authorList>
    </citation>
    <scope>NUCLEOTIDE SEQUENCE</scope>
    <source>
        <strain evidence="1">B-35</strain>
    </source>
</reference>
<organism evidence="1 2">
    <name type="scientific">Candidatus Lokiarchaeum ossiferum</name>
    <dbReference type="NCBI Taxonomy" id="2951803"/>
    <lineage>
        <taxon>Archaea</taxon>
        <taxon>Promethearchaeati</taxon>
        <taxon>Promethearchaeota</taxon>
        <taxon>Promethearchaeia</taxon>
        <taxon>Promethearchaeales</taxon>
        <taxon>Promethearchaeaceae</taxon>
        <taxon>Candidatus Lokiarchaeum</taxon>
    </lineage>
</organism>
<accession>A0ABY6HS39</accession>
<dbReference type="Proteomes" id="UP001208689">
    <property type="component" value="Chromosome"/>
</dbReference>
<evidence type="ECO:0000313" key="2">
    <source>
        <dbReference type="Proteomes" id="UP001208689"/>
    </source>
</evidence>
<gene>
    <name evidence="1" type="ORF">NEF87_001972</name>
</gene>
<name>A0ABY6HS39_9ARCH</name>
<protein>
    <submittedName>
        <fullName evidence="1">Uncharacterized protein</fullName>
    </submittedName>
</protein>